<keyword evidence="4" id="KW-1185">Reference proteome</keyword>
<feature type="coiled-coil region" evidence="1">
    <location>
        <begin position="54"/>
        <end position="85"/>
    </location>
</feature>
<feature type="domain" description="UBX" evidence="2">
    <location>
        <begin position="115"/>
        <end position="185"/>
    </location>
</feature>
<dbReference type="Gene3D" id="3.10.20.90">
    <property type="entry name" value="Phosphatidylinositol 3-kinase Catalytic Subunit, Chain A, domain 1"/>
    <property type="match status" value="1"/>
</dbReference>
<name>A0A059F499_9MICR</name>
<dbReference type="VEuPathDB" id="MicrosporidiaDB:H312_00497"/>
<organism evidence="3 4">
    <name type="scientific">Anncaliia algerae PRA339</name>
    <dbReference type="NCBI Taxonomy" id="1288291"/>
    <lineage>
        <taxon>Eukaryota</taxon>
        <taxon>Fungi</taxon>
        <taxon>Fungi incertae sedis</taxon>
        <taxon>Microsporidia</taxon>
        <taxon>Tubulinosematoidea</taxon>
        <taxon>Tubulinosematidae</taxon>
        <taxon>Anncaliia</taxon>
    </lineage>
</organism>
<dbReference type="HOGENOM" id="CLU_1460944_0_0_1"/>
<gene>
    <name evidence="3" type="ORF">H312_00497</name>
</gene>
<evidence type="ECO:0000313" key="4">
    <source>
        <dbReference type="Proteomes" id="UP000030655"/>
    </source>
</evidence>
<reference evidence="3 4" key="2">
    <citation type="submission" date="2014-03" db="EMBL/GenBank/DDBJ databases">
        <title>The Genome Sequence of Anncaliia algerae insect isolate PRA339.</title>
        <authorList>
            <consortium name="The Broad Institute Genome Sequencing Platform"/>
            <consortium name="The Broad Institute Genome Sequencing Center for Infectious Disease"/>
            <person name="Cuomo C."/>
            <person name="Becnel J."/>
            <person name="Sanscrainte N."/>
            <person name="Walker B."/>
            <person name="Young S.K."/>
            <person name="Zeng Q."/>
            <person name="Gargeya S."/>
            <person name="Fitzgerald M."/>
            <person name="Haas B."/>
            <person name="Abouelleil A."/>
            <person name="Alvarado L."/>
            <person name="Arachchi H.M."/>
            <person name="Berlin A.M."/>
            <person name="Chapman S.B."/>
            <person name="Dewar J."/>
            <person name="Goldberg J."/>
            <person name="Griggs A."/>
            <person name="Gujja S."/>
            <person name="Hansen M."/>
            <person name="Howarth C."/>
            <person name="Imamovic A."/>
            <person name="Larimer J."/>
            <person name="McCowan C."/>
            <person name="Murphy C."/>
            <person name="Neiman D."/>
            <person name="Pearson M."/>
            <person name="Priest M."/>
            <person name="Roberts A."/>
            <person name="Saif S."/>
            <person name="Shea T."/>
            <person name="Sisk P."/>
            <person name="Sykes S."/>
            <person name="Wortman J."/>
            <person name="Nusbaum C."/>
            <person name="Birren B."/>
        </authorList>
    </citation>
    <scope>NUCLEOTIDE SEQUENCE [LARGE SCALE GENOMIC DNA]</scope>
    <source>
        <strain evidence="3 4">PRA339</strain>
    </source>
</reference>
<protein>
    <recommendedName>
        <fullName evidence="2">UBX domain-containing protein</fullName>
    </recommendedName>
</protein>
<sequence length="185" mass="21811">MQYRSTKELQLIDSLKEKGFSEELILRALQRSGSYDEEVIVDCIVELMNNPEIIEEQDREKEKLLEQIKERKLEQQRDKEYLERVRQRIAENRMDKPKIILDQSEIKKTALVFGECTVKIRYNDKSEILHLNKSDTIEALRNKVMNAFGLSKFKMSIFKPYRELSDDNETMEQVGLVPNGVVLIE</sequence>
<evidence type="ECO:0000313" key="3">
    <source>
        <dbReference type="EMBL" id="KCZ82015.1"/>
    </source>
</evidence>
<dbReference type="Pfam" id="PF00789">
    <property type="entry name" value="UBX"/>
    <property type="match status" value="1"/>
</dbReference>
<accession>A0A059F499</accession>
<dbReference type="SUPFAM" id="SSF54236">
    <property type="entry name" value="Ubiquitin-like"/>
    <property type="match status" value="1"/>
</dbReference>
<dbReference type="SUPFAM" id="SSF46934">
    <property type="entry name" value="UBA-like"/>
    <property type="match status" value="1"/>
</dbReference>
<dbReference type="Proteomes" id="UP000030655">
    <property type="component" value="Unassembled WGS sequence"/>
</dbReference>
<evidence type="ECO:0000256" key="1">
    <source>
        <dbReference type="SAM" id="Coils"/>
    </source>
</evidence>
<dbReference type="OrthoDB" id="2194333at2759"/>
<dbReference type="AlphaFoldDB" id="A0A059F499"/>
<proteinExistence type="predicted"/>
<reference evidence="4" key="1">
    <citation type="submission" date="2013-02" db="EMBL/GenBank/DDBJ databases">
        <authorList>
            <consortium name="The Broad Institute Genome Sequencing Platform"/>
            <person name="Cuomo C."/>
            <person name="Becnel J."/>
            <person name="Sanscrainte N."/>
            <person name="Walker B."/>
            <person name="Young S.K."/>
            <person name="Zeng Q."/>
            <person name="Gargeya S."/>
            <person name="Fitzgerald M."/>
            <person name="Haas B."/>
            <person name="Abouelleil A."/>
            <person name="Alvarado L."/>
            <person name="Arachchi H.M."/>
            <person name="Berlin A.M."/>
            <person name="Chapman S.B."/>
            <person name="Dewar J."/>
            <person name="Goldberg J."/>
            <person name="Griggs A."/>
            <person name="Gujja S."/>
            <person name="Hansen M."/>
            <person name="Howarth C."/>
            <person name="Imamovic A."/>
            <person name="Larimer J."/>
            <person name="McCowan C."/>
            <person name="Murphy C."/>
            <person name="Neiman D."/>
            <person name="Pearson M."/>
            <person name="Priest M."/>
            <person name="Roberts A."/>
            <person name="Saif S."/>
            <person name="Shea T."/>
            <person name="Sisk P."/>
            <person name="Sykes S."/>
            <person name="Wortman J."/>
            <person name="Nusbaum C."/>
            <person name="Birren B."/>
        </authorList>
    </citation>
    <scope>NUCLEOTIDE SEQUENCE [LARGE SCALE GENOMIC DNA]</scope>
    <source>
        <strain evidence="4">PRA339</strain>
    </source>
</reference>
<dbReference type="InterPro" id="IPR029071">
    <property type="entry name" value="Ubiquitin-like_domsf"/>
</dbReference>
<dbReference type="InterPro" id="IPR009060">
    <property type="entry name" value="UBA-like_sf"/>
</dbReference>
<keyword evidence="1" id="KW-0175">Coiled coil</keyword>
<evidence type="ECO:0000259" key="2">
    <source>
        <dbReference type="Pfam" id="PF00789"/>
    </source>
</evidence>
<dbReference type="InterPro" id="IPR001012">
    <property type="entry name" value="UBX_dom"/>
</dbReference>
<dbReference type="CDD" id="cd01767">
    <property type="entry name" value="UBX"/>
    <property type="match status" value="1"/>
</dbReference>
<dbReference type="EMBL" id="KK365133">
    <property type="protein sequence ID" value="KCZ82015.1"/>
    <property type="molecule type" value="Genomic_DNA"/>
</dbReference>